<dbReference type="Pfam" id="PF06585">
    <property type="entry name" value="JHBP"/>
    <property type="match status" value="1"/>
</dbReference>
<dbReference type="PANTHER" id="PTHR11008:SF39">
    <property type="entry name" value="CIRCADIAN CLOCK-CONTROLLED PROTEIN-LIKE PROTEIN"/>
    <property type="match status" value="1"/>
</dbReference>
<keyword evidence="2" id="KW-0090">Biological rhythms</keyword>
<evidence type="ECO:0000256" key="3">
    <source>
        <dbReference type="ARBA" id="ARBA00060902"/>
    </source>
</evidence>
<keyword evidence="1" id="KW-0732">Signal</keyword>
<dbReference type="SMART" id="SM00700">
    <property type="entry name" value="JHBP"/>
    <property type="match status" value="1"/>
</dbReference>
<reference evidence="4" key="1">
    <citation type="submission" date="2022-02" db="EMBL/GenBank/DDBJ databases">
        <authorList>
            <person name="King R."/>
        </authorList>
    </citation>
    <scope>NUCLEOTIDE SEQUENCE</scope>
</reference>
<protein>
    <submittedName>
        <fullName evidence="4">Uncharacterized protein</fullName>
    </submittedName>
</protein>
<evidence type="ECO:0000256" key="1">
    <source>
        <dbReference type="ARBA" id="ARBA00022729"/>
    </source>
</evidence>
<comment type="similarity">
    <text evidence="3">Belongs to the TO family.</text>
</comment>
<accession>A0A9P0IAF1</accession>
<proteinExistence type="inferred from homology"/>
<sequence>MFLTGHLGFRIASMAEVYNIIDLSPPCSGCDTSKDATKTRVTVKMFTLSRFLTSIFILFSVLNGCLFKELPDYIHVCKRDPATINDCVVKSIEALRPQLTSGIPELGVPSIEPFLINEIKALTSDSTPLRASGHNIKVTGASAFVIKSLSVDLDTLKVRVRLRFPKLHFEGDYKLDAQVLIVPLKGQGTLNADAVKCDTELVFHSQIVTKDGVEYIKFKKIEADISIKDYRVKLDGLFNGDRTLGEAANQAINQNRGEFLKATKPHLEKTVATNLLQVANNIVDGLTLEQLFPKP</sequence>
<dbReference type="InterPro" id="IPR038606">
    <property type="entry name" value="To_sf"/>
</dbReference>
<dbReference type="EMBL" id="LR824534">
    <property type="protein sequence ID" value="CAH1643238.1"/>
    <property type="molecule type" value="Genomic_DNA"/>
</dbReference>
<dbReference type="GO" id="GO:0005615">
    <property type="term" value="C:extracellular space"/>
    <property type="evidence" value="ECO:0007669"/>
    <property type="project" value="TreeGrafter"/>
</dbReference>
<dbReference type="InterPro" id="IPR010562">
    <property type="entry name" value="Haemolymph_juvenile_hormone-bd"/>
</dbReference>
<dbReference type="AlphaFoldDB" id="A0A9P0IAF1"/>
<dbReference type="Proteomes" id="UP001153321">
    <property type="component" value="Chromosome 3"/>
</dbReference>
<dbReference type="FunFam" id="3.15.10.30:FF:000001">
    <property type="entry name" value="Takeout-like protein 1"/>
    <property type="match status" value="1"/>
</dbReference>
<organism evidence="4 5">
    <name type="scientific">Spodoptera littoralis</name>
    <name type="common">Egyptian cotton leafworm</name>
    <dbReference type="NCBI Taxonomy" id="7109"/>
    <lineage>
        <taxon>Eukaryota</taxon>
        <taxon>Metazoa</taxon>
        <taxon>Ecdysozoa</taxon>
        <taxon>Arthropoda</taxon>
        <taxon>Hexapoda</taxon>
        <taxon>Insecta</taxon>
        <taxon>Pterygota</taxon>
        <taxon>Neoptera</taxon>
        <taxon>Endopterygota</taxon>
        <taxon>Lepidoptera</taxon>
        <taxon>Glossata</taxon>
        <taxon>Ditrysia</taxon>
        <taxon>Noctuoidea</taxon>
        <taxon>Noctuidae</taxon>
        <taxon>Amphipyrinae</taxon>
        <taxon>Spodoptera</taxon>
    </lineage>
</organism>
<name>A0A9P0IAF1_SPOLI</name>
<evidence type="ECO:0000313" key="4">
    <source>
        <dbReference type="EMBL" id="CAH1643238.1"/>
    </source>
</evidence>
<evidence type="ECO:0000313" key="5">
    <source>
        <dbReference type="Proteomes" id="UP001153321"/>
    </source>
</evidence>
<dbReference type="PANTHER" id="PTHR11008">
    <property type="entry name" value="PROTEIN TAKEOUT-LIKE PROTEIN"/>
    <property type="match status" value="1"/>
</dbReference>
<evidence type="ECO:0000256" key="2">
    <source>
        <dbReference type="ARBA" id="ARBA00023108"/>
    </source>
</evidence>
<keyword evidence="5" id="KW-1185">Reference proteome</keyword>
<dbReference type="GO" id="GO:0007623">
    <property type="term" value="P:circadian rhythm"/>
    <property type="evidence" value="ECO:0007669"/>
    <property type="project" value="UniProtKB-ARBA"/>
</dbReference>
<dbReference type="Gene3D" id="3.15.10.30">
    <property type="entry name" value="Haemolymph juvenile hormone binding protein"/>
    <property type="match status" value="1"/>
</dbReference>
<gene>
    <name evidence="4" type="ORF">SPLIT_LOCUS8593</name>
</gene>